<comment type="caution">
    <text evidence="13">The sequence shown here is derived from an EMBL/GenBank/DDBJ whole genome shotgun (WGS) entry which is preliminary data.</text>
</comment>
<keyword evidence="4 11" id="KW-1133">Transmembrane helix</keyword>
<keyword evidence="7 9" id="KW-0675">Receptor</keyword>
<evidence type="ECO:0000313" key="13">
    <source>
        <dbReference type="EMBL" id="KAK7507358.1"/>
    </source>
</evidence>
<keyword evidence="5 9" id="KW-0297">G-protein coupled receptor</keyword>
<keyword evidence="2" id="KW-1003">Cell membrane</keyword>
<evidence type="ECO:0000313" key="14">
    <source>
        <dbReference type="Proteomes" id="UP001519460"/>
    </source>
</evidence>
<feature type="region of interest" description="Disordered" evidence="10">
    <location>
        <begin position="333"/>
        <end position="355"/>
    </location>
</feature>
<organism evidence="13 14">
    <name type="scientific">Batillaria attramentaria</name>
    <dbReference type="NCBI Taxonomy" id="370345"/>
    <lineage>
        <taxon>Eukaryota</taxon>
        <taxon>Metazoa</taxon>
        <taxon>Spiralia</taxon>
        <taxon>Lophotrochozoa</taxon>
        <taxon>Mollusca</taxon>
        <taxon>Gastropoda</taxon>
        <taxon>Caenogastropoda</taxon>
        <taxon>Sorbeoconcha</taxon>
        <taxon>Cerithioidea</taxon>
        <taxon>Batillariidae</taxon>
        <taxon>Batillaria</taxon>
    </lineage>
</organism>
<evidence type="ECO:0000256" key="1">
    <source>
        <dbReference type="ARBA" id="ARBA00004651"/>
    </source>
</evidence>
<comment type="similarity">
    <text evidence="9">Belongs to the G-protein coupled receptor 1 family.</text>
</comment>
<evidence type="ECO:0000256" key="8">
    <source>
        <dbReference type="ARBA" id="ARBA00023224"/>
    </source>
</evidence>
<protein>
    <recommendedName>
        <fullName evidence="12">G-protein coupled receptors family 1 profile domain-containing protein</fullName>
    </recommendedName>
</protein>
<keyword evidence="8 9" id="KW-0807">Transducer</keyword>
<evidence type="ECO:0000256" key="3">
    <source>
        <dbReference type="ARBA" id="ARBA00022692"/>
    </source>
</evidence>
<evidence type="ECO:0000256" key="4">
    <source>
        <dbReference type="ARBA" id="ARBA00022989"/>
    </source>
</evidence>
<evidence type="ECO:0000256" key="11">
    <source>
        <dbReference type="SAM" id="Phobius"/>
    </source>
</evidence>
<dbReference type="GO" id="GO:0004930">
    <property type="term" value="F:G protein-coupled receptor activity"/>
    <property type="evidence" value="ECO:0007669"/>
    <property type="project" value="UniProtKB-KW"/>
</dbReference>
<feature type="transmembrane region" description="Helical" evidence="11">
    <location>
        <begin position="278"/>
        <end position="296"/>
    </location>
</feature>
<dbReference type="Proteomes" id="UP001519460">
    <property type="component" value="Unassembled WGS sequence"/>
</dbReference>
<dbReference type="PROSITE" id="PS00237">
    <property type="entry name" value="G_PROTEIN_RECEP_F1_1"/>
    <property type="match status" value="1"/>
</dbReference>
<evidence type="ECO:0000259" key="12">
    <source>
        <dbReference type="PROSITE" id="PS50262"/>
    </source>
</evidence>
<feature type="transmembrane region" description="Helical" evidence="11">
    <location>
        <begin position="33"/>
        <end position="55"/>
    </location>
</feature>
<evidence type="ECO:0000256" key="6">
    <source>
        <dbReference type="ARBA" id="ARBA00023136"/>
    </source>
</evidence>
<feature type="transmembrane region" description="Helical" evidence="11">
    <location>
        <begin position="183"/>
        <end position="210"/>
    </location>
</feature>
<name>A0ABD0M794_9CAEN</name>
<comment type="subcellular location">
    <subcellularLocation>
        <location evidence="1">Cell membrane</location>
        <topology evidence="1">Multi-pass membrane protein</topology>
    </subcellularLocation>
</comment>
<dbReference type="EMBL" id="JACVVK020000004">
    <property type="protein sequence ID" value="KAK7507358.1"/>
    <property type="molecule type" value="Genomic_DNA"/>
</dbReference>
<evidence type="ECO:0000256" key="10">
    <source>
        <dbReference type="SAM" id="MobiDB-lite"/>
    </source>
</evidence>
<keyword evidence="6 11" id="KW-0472">Membrane</keyword>
<dbReference type="Pfam" id="PF00001">
    <property type="entry name" value="7tm_1"/>
    <property type="match status" value="2"/>
</dbReference>
<evidence type="ECO:0000256" key="9">
    <source>
        <dbReference type="RuleBase" id="RU000688"/>
    </source>
</evidence>
<evidence type="ECO:0000256" key="5">
    <source>
        <dbReference type="ARBA" id="ARBA00023040"/>
    </source>
</evidence>
<dbReference type="InterPro" id="IPR000276">
    <property type="entry name" value="GPCR_Rhodpsn"/>
</dbReference>
<dbReference type="Gene3D" id="1.20.1070.10">
    <property type="entry name" value="Rhodopsin 7-helix transmembrane proteins"/>
    <property type="match status" value="1"/>
</dbReference>
<keyword evidence="14" id="KW-1185">Reference proteome</keyword>
<reference evidence="13 14" key="1">
    <citation type="journal article" date="2023" name="Sci. Data">
        <title>Genome assembly of the Korean intertidal mud-creeper Batillaria attramentaria.</title>
        <authorList>
            <person name="Patra A.K."/>
            <person name="Ho P.T."/>
            <person name="Jun S."/>
            <person name="Lee S.J."/>
            <person name="Kim Y."/>
            <person name="Won Y.J."/>
        </authorList>
    </citation>
    <scope>NUCLEOTIDE SEQUENCE [LARGE SCALE GENOMIC DNA]</scope>
    <source>
        <strain evidence="13">Wonlab-2016</strain>
    </source>
</reference>
<gene>
    <name evidence="13" type="ORF">BaRGS_00001293</name>
</gene>
<dbReference type="InterPro" id="IPR017452">
    <property type="entry name" value="GPCR_Rhodpsn_7TM"/>
</dbReference>
<evidence type="ECO:0000256" key="7">
    <source>
        <dbReference type="ARBA" id="ARBA00023170"/>
    </source>
</evidence>
<feature type="domain" description="G-protein coupled receptors family 1 profile" evidence="12">
    <location>
        <begin position="7"/>
        <end position="294"/>
    </location>
</feature>
<dbReference type="GO" id="GO:0005886">
    <property type="term" value="C:plasma membrane"/>
    <property type="evidence" value="ECO:0007669"/>
    <property type="project" value="UniProtKB-SubCell"/>
</dbReference>
<dbReference type="SUPFAM" id="SSF81321">
    <property type="entry name" value="Family A G protein-coupled receptor-like"/>
    <property type="match status" value="2"/>
</dbReference>
<sequence length="355" mass="39193">MQLFENGFKYTIIDSLHPSHFERLVKTLRSRTNFVIGSLAVADMLTGLLVPLNAAHEVTDFHPNMCAAALGALTFGATVSMQHLMVISVDRFVAVSLPGDIGDLYRAYLTPNPIQADIDPGSLRSRVTGYPTRYRDIVTYKRLGVVVGIIWPLQFVLGFLPLFGVRNRDWDEVHCKLFELIAIWQLHLLIVVSVVCPLTIMSICYVRVFILSRRRFKRIQAMATTAAALSGWNQTMKKVKATAGLCVYFLLSWTPYGVIAAIMAATKQETVPPYWVDISLTVGFGNSFGNPVLYFLSQKSARDAVKETFWPKAKKHTPSVRLLTINVKPAAAGGTGSVATEGGSVSREGTRSTHV</sequence>
<feature type="transmembrane region" description="Helical" evidence="11">
    <location>
        <begin position="143"/>
        <end position="163"/>
    </location>
</feature>
<dbReference type="PANTHER" id="PTHR24249">
    <property type="entry name" value="HISTAMINE RECEPTOR-RELATED G-PROTEIN COUPLED RECEPTOR"/>
    <property type="match status" value="1"/>
</dbReference>
<proteinExistence type="inferred from homology"/>
<dbReference type="PRINTS" id="PR00237">
    <property type="entry name" value="GPCRRHODOPSN"/>
</dbReference>
<dbReference type="AlphaFoldDB" id="A0ABD0M794"/>
<feature type="transmembrane region" description="Helical" evidence="11">
    <location>
        <begin position="245"/>
        <end position="266"/>
    </location>
</feature>
<keyword evidence="3 9" id="KW-0812">Transmembrane</keyword>
<dbReference type="InterPro" id="IPR050569">
    <property type="entry name" value="TAAR"/>
</dbReference>
<dbReference type="PROSITE" id="PS50262">
    <property type="entry name" value="G_PROTEIN_RECEP_F1_2"/>
    <property type="match status" value="1"/>
</dbReference>
<evidence type="ECO:0000256" key="2">
    <source>
        <dbReference type="ARBA" id="ARBA00022475"/>
    </source>
</evidence>
<feature type="transmembrane region" description="Helical" evidence="11">
    <location>
        <begin position="61"/>
        <end position="81"/>
    </location>
</feature>
<accession>A0ABD0M794</accession>